<dbReference type="EMBL" id="VTWU01000002">
    <property type="protein sequence ID" value="KAA9338750.1"/>
    <property type="molecule type" value="Genomic_DNA"/>
</dbReference>
<evidence type="ECO:0000256" key="2">
    <source>
        <dbReference type="ARBA" id="ARBA00006275"/>
    </source>
</evidence>
<feature type="domain" description="RagB/SusD" evidence="6">
    <location>
        <begin position="364"/>
        <end position="532"/>
    </location>
</feature>
<evidence type="ECO:0000256" key="5">
    <source>
        <dbReference type="ARBA" id="ARBA00023237"/>
    </source>
</evidence>
<reference evidence="8 9" key="1">
    <citation type="submission" date="2019-09" db="EMBL/GenBank/DDBJ databases">
        <title>Genome sequence of Hymenobacter sp. M3.</title>
        <authorList>
            <person name="Srinivasan S."/>
        </authorList>
    </citation>
    <scope>NUCLEOTIDE SEQUENCE [LARGE SCALE GENOMIC DNA]</scope>
    <source>
        <strain evidence="8 9">M3</strain>
    </source>
</reference>
<evidence type="ECO:0000259" key="6">
    <source>
        <dbReference type="Pfam" id="PF07980"/>
    </source>
</evidence>
<keyword evidence="9" id="KW-1185">Reference proteome</keyword>
<evidence type="ECO:0000256" key="1">
    <source>
        <dbReference type="ARBA" id="ARBA00004442"/>
    </source>
</evidence>
<proteinExistence type="inferred from homology"/>
<keyword evidence="3" id="KW-0732">Signal</keyword>
<dbReference type="CDD" id="cd08977">
    <property type="entry name" value="SusD"/>
    <property type="match status" value="1"/>
</dbReference>
<keyword evidence="5" id="KW-0998">Cell outer membrane</keyword>
<keyword evidence="4" id="KW-0472">Membrane</keyword>
<comment type="similarity">
    <text evidence="2">Belongs to the SusD family.</text>
</comment>
<protein>
    <submittedName>
        <fullName evidence="8">RagB/SusD family nutrient uptake outer membrane protein</fullName>
    </submittedName>
</protein>
<dbReference type="Pfam" id="PF07980">
    <property type="entry name" value="SusD_RagB"/>
    <property type="match status" value="1"/>
</dbReference>
<dbReference type="SUPFAM" id="SSF48452">
    <property type="entry name" value="TPR-like"/>
    <property type="match status" value="1"/>
</dbReference>
<sequence>MALVAFLALGSTGCEVTDLQPQDAISETLAFNTPDRIALAVTGVYNAAQSGYYDALNGTALGTRGYPFGSAATALGDVRGEDVVDMAGFFGIVGLNNITPSSPNVVNMWNNLYSTINQANVVIEGVRKAATAGTITAANAAIYEGEMRFLRALSYHELLLNFARPYNDNNGSNPGVPYRDFPVNTIESLEKARALDRSSVSVVYDKMLEDLDYAETNLPGTRGGSLKVTRATKGAAIALKQRLRIHQSKWAEAKAEGDKLVTGTTTFTAPAANGGYSLQGSPDAAAPGRTTVTSENIFSIENSADDNATTNGSLASVFGSAAATPVGVGGRGLEAISPNLFNASFIPCNDRRRTTLMQQNAGAYYSFKYKDAATYSDFAPLIRYAEVILNQAEAEANIGGANSVRALALLNAVRGRAVDAADLYVGLTGDALIQAILNERRIELIAEGFRWDDIHRLSVGPSVRFSPRPGGGIPRKLDSSQAIAANYNCTTRPAINGSVADIPYTDYRFLWPIPASEIANNPGLKGKNNPGY</sequence>
<gene>
    <name evidence="8" type="ORF">F0P96_05605</name>
</gene>
<dbReference type="InterPro" id="IPR012944">
    <property type="entry name" value="SusD_RagB_dom"/>
</dbReference>
<evidence type="ECO:0000256" key="3">
    <source>
        <dbReference type="ARBA" id="ARBA00022729"/>
    </source>
</evidence>
<comment type="caution">
    <text evidence="8">The sequence shown here is derived from an EMBL/GenBank/DDBJ whole genome shotgun (WGS) entry which is preliminary data.</text>
</comment>
<accession>A0A7L5A3G1</accession>
<dbReference type="InterPro" id="IPR033985">
    <property type="entry name" value="SusD-like_N"/>
</dbReference>
<evidence type="ECO:0000313" key="8">
    <source>
        <dbReference type="EMBL" id="KAA9338750.1"/>
    </source>
</evidence>
<dbReference type="AlphaFoldDB" id="A0A7L5A3G1"/>
<dbReference type="InterPro" id="IPR011990">
    <property type="entry name" value="TPR-like_helical_dom_sf"/>
</dbReference>
<name>A0A7L5A3G1_9BACT</name>
<dbReference type="Pfam" id="PF14322">
    <property type="entry name" value="SusD-like_3"/>
    <property type="match status" value="1"/>
</dbReference>
<dbReference type="Proteomes" id="UP000326380">
    <property type="component" value="Unassembled WGS sequence"/>
</dbReference>
<organism evidence="8 9">
    <name type="scientific">Hymenobacter busanensis</name>
    <dbReference type="NCBI Taxonomy" id="2607656"/>
    <lineage>
        <taxon>Bacteria</taxon>
        <taxon>Pseudomonadati</taxon>
        <taxon>Bacteroidota</taxon>
        <taxon>Cytophagia</taxon>
        <taxon>Cytophagales</taxon>
        <taxon>Hymenobacteraceae</taxon>
        <taxon>Hymenobacter</taxon>
    </lineage>
</organism>
<dbReference type="GO" id="GO:0009279">
    <property type="term" value="C:cell outer membrane"/>
    <property type="evidence" value="ECO:0007669"/>
    <property type="project" value="UniProtKB-SubCell"/>
</dbReference>
<comment type="subcellular location">
    <subcellularLocation>
        <location evidence="1">Cell outer membrane</location>
    </subcellularLocation>
</comment>
<feature type="domain" description="SusD-like N-terminal" evidence="7">
    <location>
        <begin position="99"/>
        <end position="242"/>
    </location>
</feature>
<evidence type="ECO:0000259" key="7">
    <source>
        <dbReference type="Pfam" id="PF14322"/>
    </source>
</evidence>
<evidence type="ECO:0000313" key="9">
    <source>
        <dbReference type="Proteomes" id="UP000326380"/>
    </source>
</evidence>
<evidence type="ECO:0000256" key="4">
    <source>
        <dbReference type="ARBA" id="ARBA00023136"/>
    </source>
</evidence>
<dbReference type="Gene3D" id="1.25.40.390">
    <property type="match status" value="1"/>
</dbReference>